<keyword evidence="2" id="KW-1185">Reference proteome</keyword>
<evidence type="ECO:0000313" key="2">
    <source>
        <dbReference type="Proteomes" id="UP001150603"/>
    </source>
</evidence>
<organism evidence="1 2">
    <name type="scientific">Linderina macrospora</name>
    <dbReference type="NCBI Taxonomy" id="4868"/>
    <lineage>
        <taxon>Eukaryota</taxon>
        <taxon>Fungi</taxon>
        <taxon>Fungi incertae sedis</taxon>
        <taxon>Zoopagomycota</taxon>
        <taxon>Kickxellomycotina</taxon>
        <taxon>Kickxellomycetes</taxon>
        <taxon>Kickxellales</taxon>
        <taxon>Kickxellaceae</taxon>
        <taxon>Linderina</taxon>
    </lineage>
</organism>
<dbReference type="EMBL" id="JANBPW010003931">
    <property type="protein sequence ID" value="KAJ1936309.1"/>
    <property type="molecule type" value="Genomic_DNA"/>
</dbReference>
<protein>
    <submittedName>
        <fullName evidence="1">Uncharacterized protein</fullName>
    </submittedName>
</protein>
<proteinExistence type="predicted"/>
<reference evidence="1" key="1">
    <citation type="submission" date="2022-07" db="EMBL/GenBank/DDBJ databases">
        <title>Phylogenomic reconstructions and comparative analyses of Kickxellomycotina fungi.</title>
        <authorList>
            <person name="Reynolds N.K."/>
            <person name="Stajich J.E."/>
            <person name="Barry K."/>
            <person name="Grigoriev I.V."/>
            <person name="Crous P."/>
            <person name="Smith M.E."/>
        </authorList>
    </citation>
    <scope>NUCLEOTIDE SEQUENCE</scope>
    <source>
        <strain evidence="1">NRRL 5244</strain>
    </source>
</reference>
<gene>
    <name evidence="1" type="ORF">FBU59_005095</name>
</gene>
<feature type="non-terminal residue" evidence="1">
    <location>
        <position position="53"/>
    </location>
</feature>
<evidence type="ECO:0000313" key="1">
    <source>
        <dbReference type="EMBL" id="KAJ1936309.1"/>
    </source>
</evidence>
<accession>A0ACC1J3X6</accession>
<name>A0ACC1J3X6_9FUNG</name>
<sequence length="53" mass="5543">MRFTLATAFAVLAATAAANQAGPVDNDISTPFNDQGTGIVEPLVEIADDYEDD</sequence>
<dbReference type="Proteomes" id="UP001150603">
    <property type="component" value="Unassembled WGS sequence"/>
</dbReference>
<comment type="caution">
    <text evidence="1">The sequence shown here is derived from an EMBL/GenBank/DDBJ whole genome shotgun (WGS) entry which is preliminary data.</text>
</comment>